<evidence type="ECO:0000259" key="2">
    <source>
        <dbReference type="Pfam" id="PF03795"/>
    </source>
</evidence>
<dbReference type="EMBL" id="JAABNT010000018">
    <property type="protein sequence ID" value="NEK24615.1"/>
    <property type="molecule type" value="Genomic_DNA"/>
</dbReference>
<protein>
    <recommendedName>
        <fullName evidence="2">YCII-related domain-containing protein</fullName>
    </recommendedName>
</protein>
<evidence type="ECO:0000256" key="1">
    <source>
        <dbReference type="ARBA" id="ARBA00007689"/>
    </source>
</evidence>
<gene>
    <name evidence="3" type="ORF">GV827_19735</name>
</gene>
<dbReference type="AlphaFoldDB" id="A0A6P0CHW4"/>
<dbReference type="Pfam" id="PF03795">
    <property type="entry name" value="YCII"/>
    <property type="match status" value="1"/>
</dbReference>
<dbReference type="InterPro" id="IPR005545">
    <property type="entry name" value="YCII"/>
</dbReference>
<evidence type="ECO:0000313" key="3">
    <source>
        <dbReference type="EMBL" id="NEK24615.1"/>
    </source>
</evidence>
<keyword evidence="4" id="KW-1185">Reference proteome</keyword>
<dbReference type="Gene3D" id="3.30.70.1060">
    <property type="entry name" value="Dimeric alpha+beta barrel"/>
    <property type="match status" value="1"/>
</dbReference>
<dbReference type="RefSeq" id="WP_164355537.1">
    <property type="nucleotide sequence ID" value="NZ_JAABNT010000018.1"/>
</dbReference>
<evidence type="ECO:0000313" key="4">
    <source>
        <dbReference type="Proteomes" id="UP000468591"/>
    </source>
</evidence>
<sequence length="94" mass="10639">MNHWIVLFRDTPDMLSVREKHFANHVAYLTAHTEIFVEGMSLSDEEDADPKGGMWIVQAVDRDDIVGLIEGDPMYQSGHRTYEIYATGKVLSLG</sequence>
<dbReference type="InterPro" id="IPR011008">
    <property type="entry name" value="Dimeric_a/b-barrel"/>
</dbReference>
<reference evidence="3 4" key="1">
    <citation type="submission" date="2020-01" db="EMBL/GenBank/DDBJ databases">
        <title>Sulfitobacter sediminilitoris sp. nov., isolated from a tidal flat.</title>
        <authorList>
            <person name="Park S."/>
            <person name="Yoon J.-H."/>
        </authorList>
    </citation>
    <scope>NUCLEOTIDE SEQUENCE [LARGE SCALE GENOMIC DNA]</scope>
    <source>
        <strain evidence="3 4">JBTF-M27</strain>
    </source>
</reference>
<comment type="caution">
    <text evidence="3">The sequence shown here is derived from an EMBL/GenBank/DDBJ whole genome shotgun (WGS) entry which is preliminary data.</text>
</comment>
<accession>A0A6P0CHW4</accession>
<proteinExistence type="inferred from homology"/>
<feature type="domain" description="YCII-related" evidence="2">
    <location>
        <begin position="4"/>
        <end position="85"/>
    </location>
</feature>
<organism evidence="3 4">
    <name type="scientific">Sulfitobacter sediminilitoris</name>
    <dbReference type="NCBI Taxonomy" id="2698830"/>
    <lineage>
        <taxon>Bacteria</taxon>
        <taxon>Pseudomonadati</taxon>
        <taxon>Pseudomonadota</taxon>
        <taxon>Alphaproteobacteria</taxon>
        <taxon>Rhodobacterales</taxon>
        <taxon>Roseobacteraceae</taxon>
        <taxon>Sulfitobacter</taxon>
    </lineage>
</organism>
<comment type="similarity">
    <text evidence="1">Belongs to the YciI family.</text>
</comment>
<dbReference type="SUPFAM" id="SSF54909">
    <property type="entry name" value="Dimeric alpha+beta barrel"/>
    <property type="match status" value="1"/>
</dbReference>
<name>A0A6P0CHW4_9RHOB</name>
<dbReference type="Proteomes" id="UP000468591">
    <property type="component" value="Unassembled WGS sequence"/>
</dbReference>